<gene>
    <name evidence="3" type="ORF">H9747_06085</name>
</gene>
<feature type="transmembrane region" description="Helical" evidence="1">
    <location>
        <begin position="26"/>
        <end position="46"/>
    </location>
</feature>
<keyword evidence="1" id="KW-1133">Transmembrane helix</keyword>
<dbReference type="Pfam" id="PF01882">
    <property type="entry name" value="DUF58"/>
    <property type="match status" value="1"/>
</dbReference>
<protein>
    <submittedName>
        <fullName evidence="3">DUF58 domain-containing protein</fullName>
    </submittedName>
</protein>
<dbReference type="InterPro" id="IPR002881">
    <property type="entry name" value="DUF58"/>
</dbReference>
<dbReference type="PANTHER" id="PTHR34351:SF1">
    <property type="entry name" value="SLR1927 PROTEIN"/>
    <property type="match status" value="1"/>
</dbReference>
<comment type="caution">
    <text evidence="3">The sequence shown here is derived from an EMBL/GenBank/DDBJ whole genome shotgun (WGS) entry which is preliminary data.</text>
</comment>
<evidence type="ECO:0000259" key="2">
    <source>
        <dbReference type="Pfam" id="PF01882"/>
    </source>
</evidence>
<evidence type="ECO:0000313" key="3">
    <source>
        <dbReference type="EMBL" id="HIV38557.1"/>
    </source>
</evidence>
<reference evidence="3" key="2">
    <citation type="submission" date="2021-04" db="EMBL/GenBank/DDBJ databases">
        <authorList>
            <person name="Gilroy R."/>
        </authorList>
    </citation>
    <scope>NUCLEOTIDE SEQUENCE</scope>
    <source>
        <strain evidence="3">CHK195-9823</strain>
    </source>
</reference>
<dbReference type="PANTHER" id="PTHR34351">
    <property type="entry name" value="SLR1927 PROTEIN-RELATED"/>
    <property type="match status" value="1"/>
</dbReference>
<evidence type="ECO:0000313" key="4">
    <source>
        <dbReference type="Proteomes" id="UP000886814"/>
    </source>
</evidence>
<organism evidence="3 4">
    <name type="scientific">Candidatus Blautia stercorigallinarum</name>
    <dbReference type="NCBI Taxonomy" id="2838501"/>
    <lineage>
        <taxon>Bacteria</taxon>
        <taxon>Bacillati</taxon>
        <taxon>Bacillota</taxon>
        <taxon>Clostridia</taxon>
        <taxon>Lachnospirales</taxon>
        <taxon>Lachnospiraceae</taxon>
        <taxon>Blautia</taxon>
    </lineage>
</organism>
<reference evidence="3" key="1">
    <citation type="journal article" date="2021" name="PeerJ">
        <title>Extensive microbial diversity within the chicken gut microbiome revealed by metagenomics and culture.</title>
        <authorList>
            <person name="Gilroy R."/>
            <person name="Ravi A."/>
            <person name="Getino M."/>
            <person name="Pursley I."/>
            <person name="Horton D.L."/>
            <person name="Alikhan N.F."/>
            <person name="Baker D."/>
            <person name="Gharbi K."/>
            <person name="Hall N."/>
            <person name="Watson M."/>
            <person name="Adriaenssens E.M."/>
            <person name="Foster-Nyarko E."/>
            <person name="Jarju S."/>
            <person name="Secka A."/>
            <person name="Antonio M."/>
            <person name="Oren A."/>
            <person name="Chaudhuri R.R."/>
            <person name="La Ragione R."/>
            <person name="Hildebrand F."/>
            <person name="Pallen M.J."/>
        </authorList>
    </citation>
    <scope>NUCLEOTIDE SEQUENCE</scope>
    <source>
        <strain evidence="3">CHK195-9823</strain>
    </source>
</reference>
<accession>A0A9D1PC63</accession>
<name>A0A9D1PC63_9FIRM</name>
<sequence length="368" mass="42517">MINPLFVLLFFILLYTAILYQSQAALALCVLFIFWILASFFQVLYCRRKIKIDFPFSAYTGEKEQQAVFTFTIKNTGYLPLSGIRLGFLLLDQSGKKTEGKNLFLSLGPRSRRKFSLTFSSPYCGRFYVQLKKLRICSFFSLVQILSKTDLTGEAVFFPRPLPVSVKVSEKTRYFVPEGEDSLETPFLASSASGSFTEDIRSYRPRDPLKLVHWKLSARTDDLMVRTPDTGEGFSVLLFLDLAVPEQKESARQISAFFQWAASLSFALVEMKSSHLMIWFDQKEQCLRRLPVRNEEELNFALYCLLHGEFYQDPKSLYSLYSREYPTATWACRLLLDTHLDLWREEEKILSSTPESLKEDLALIEIIL</sequence>
<proteinExistence type="predicted"/>
<keyword evidence="1" id="KW-0812">Transmembrane</keyword>
<feature type="domain" description="DUF58" evidence="2">
    <location>
        <begin position="199"/>
        <end position="294"/>
    </location>
</feature>
<keyword evidence="1" id="KW-0472">Membrane</keyword>
<dbReference type="Proteomes" id="UP000886814">
    <property type="component" value="Unassembled WGS sequence"/>
</dbReference>
<dbReference type="EMBL" id="DXIQ01000035">
    <property type="protein sequence ID" value="HIV38557.1"/>
    <property type="molecule type" value="Genomic_DNA"/>
</dbReference>
<dbReference type="AlphaFoldDB" id="A0A9D1PC63"/>
<evidence type="ECO:0000256" key="1">
    <source>
        <dbReference type="SAM" id="Phobius"/>
    </source>
</evidence>